<evidence type="ECO:0000256" key="1">
    <source>
        <dbReference type="ARBA" id="ARBA00004496"/>
    </source>
</evidence>
<evidence type="ECO:0000256" key="3">
    <source>
        <dbReference type="ARBA" id="ARBA00011209"/>
    </source>
</evidence>
<evidence type="ECO:0000256" key="4">
    <source>
        <dbReference type="ARBA" id="ARBA00022490"/>
    </source>
</evidence>
<evidence type="ECO:0000256" key="9">
    <source>
        <dbReference type="ARBA" id="ARBA00023146"/>
    </source>
</evidence>
<dbReference type="EC" id="6.1.1.14" evidence="11"/>
<sequence>MVDQAHLLFELGTEELPPKALKHLSASLTDGFIAGLEQANLGHGKVEAFATPRRLALLVHDCAMRQPDREIERRGPAVKAAFDDAGNPTKAAEGFARSCNTTVDQLQRTATDKGEWLSYHIHETGQPAADLLPEIATQALNRLPIPKRMRWGDSEAQFVRPVHWLLFLHGDQVVPAEILDAKADRLTYGHRFHHPTAITLYNAEDYASVLNDLGYVLPGFEARREKIRGLVERCASDLDARADLDEDLLDEVTALNEWPVAITASFEKSFLEVPQEALVAAMKGHQKYFPLFDGNDELINHFVTIANIESPRPELIREGNERVIRPRLADAMFFWQQDGKGRLEDHLPSLKKVVFQNKLGSMYDKSERVAHLTREIALAIGGDPELSYRAGLLSRCDLMTNMVNEFPVMQGIMGRYQALRDGENPQLAQALEEFYMPRFSGDRLPQTKTGIALSLAEKLDTLVGIFGIGQRPTGDKDPFALRRAALGALRIVREHSLTVDLQKLLNSIADSMSERLSESGVANEVYHFMLDRLRGIYSELGVSIDLFYAVAEVAPTNLADFDRRIQALSDFSKLPEAESLSAANKRIRNILKKSDEALAQTVDPSLFENEAERALADKIDELKPQTQPLFDRGEYTQGLQILAALKEPVDRFFDQVMVMAEDRNLRNNRLTLLSQLENLFLSVADISRLQHQESQS</sequence>
<dbReference type="PRINTS" id="PR01045">
    <property type="entry name" value="TRNASYNTHGB"/>
</dbReference>
<reference evidence="13 14" key="1">
    <citation type="submission" date="2021-05" db="EMBL/GenBank/DDBJ databases">
        <title>Genetic and Functional Diversity in Clade A Lucinid endosymbionts from the Bahamas.</title>
        <authorList>
            <person name="Giani N.M."/>
            <person name="Engel A.S."/>
            <person name="Campbell B.J."/>
        </authorList>
    </citation>
    <scope>NUCLEOTIDE SEQUENCE [LARGE SCALE GENOMIC DNA]</scope>
    <source>
        <strain evidence="13">LUC16012Gg_MoonRockCtena</strain>
    </source>
</reference>
<dbReference type="GO" id="GO:0004820">
    <property type="term" value="F:glycine-tRNA ligase activity"/>
    <property type="evidence" value="ECO:0007669"/>
    <property type="project" value="UniProtKB-UniRule"/>
</dbReference>
<keyword evidence="8 11" id="KW-0648">Protein biosynthesis</keyword>
<evidence type="ECO:0000256" key="5">
    <source>
        <dbReference type="ARBA" id="ARBA00022598"/>
    </source>
</evidence>
<evidence type="ECO:0000256" key="2">
    <source>
        <dbReference type="ARBA" id="ARBA00008226"/>
    </source>
</evidence>
<comment type="caution">
    <text evidence="13">The sequence shown here is derived from an EMBL/GenBank/DDBJ whole genome shotgun (WGS) entry which is preliminary data.</text>
</comment>
<dbReference type="InterPro" id="IPR006194">
    <property type="entry name" value="Gly-tRNA-synth_heterodimer"/>
</dbReference>
<dbReference type="PANTHER" id="PTHR30075:SF2">
    <property type="entry name" value="GLYCINE--TRNA LIGASE, CHLOROPLASTIC_MITOCHONDRIAL 2"/>
    <property type="match status" value="1"/>
</dbReference>
<dbReference type="InterPro" id="IPR015944">
    <property type="entry name" value="Gly-tRNA-synth_bsu"/>
</dbReference>
<accession>A0A944M7W4</accession>
<dbReference type="SUPFAM" id="SSF109604">
    <property type="entry name" value="HD-domain/PDEase-like"/>
    <property type="match status" value="1"/>
</dbReference>
<name>A0A944M7W4_9GAMM</name>
<evidence type="ECO:0000256" key="6">
    <source>
        <dbReference type="ARBA" id="ARBA00022741"/>
    </source>
</evidence>
<dbReference type="GO" id="GO:0004814">
    <property type="term" value="F:arginine-tRNA ligase activity"/>
    <property type="evidence" value="ECO:0007669"/>
    <property type="project" value="InterPro"/>
</dbReference>
<comment type="subcellular location">
    <subcellularLocation>
        <location evidence="1 11">Cytoplasm</location>
    </subcellularLocation>
</comment>
<dbReference type="GO" id="GO:0005524">
    <property type="term" value="F:ATP binding"/>
    <property type="evidence" value="ECO:0007669"/>
    <property type="project" value="UniProtKB-UniRule"/>
</dbReference>
<dbReference type="SMART" id="SM00836">
    <property type="entry name" value="DALR_1"/>
    <property type="match status" value="1"/>
</dbReference>
<evidence type="ECO:0000256" key="11">
    <source>
        <dbReference type="HAMAP-Rule" id="MF_00255"/>
    </source>
</evidence>
<evidence type="ECO:0000256" key="8">
    <source>
        <dbReference type="ARBA" id="ARBA00022917"/>
    </source>
</evidence>
<dbReference type="Pfam" id="PF02092">
    <property type="entry name" value="tRNA_synt_2f"/>
    <property type="match status" value="1"/>
</dbReference>
<dbReference type="GO" id="GO:0005829">
    <property type="term" value="C:cytosol"/>
    <property type="evidence" value="ECO:0007669"/>
    <property type="project" value="TreeGrafter"/>
</dbReference>
<comment type="catalytic activity">
    <reaction evidence="10 11">
        <text>tRNA(Gly) + glycine + ATP = glycyl-tRNA(Gly) + AMP + diphosphate</text>
        <dbReference type="Rhea" id="RHEA:16013"/>
        <dbReference type="Rhea" id="RHEA-COMP:9664"/>
        <dbReference type="Rhea" id="RHEA-COMP:9683"/>
        <dbReference type="ChEBI" id="CHEBI:30616"/>
        <dbReference type="ChEBI" id="CHEBI:33019"/>
        <dbReference type="ChEBI" id="CHEBI:57305"/>
        <dbReference type="ChEBI" id="CHEBI:78442"/>
        <dbReference type="ChEBI" id="CHEBI:78522"/>
        <dbReference type="ChEBI" id="CHEBI:456215"/>
        <dbReference type="EC" id="6.1.1.14"/>
    </reaction>
</comment>
<dbReference type="PANTHER" id="PTHR30075">
    <property type="entry name" value="GLYCYL-TRNA SYNTHETASE"/>
    <property type="match status" value="1"/>
</dbReference>
<evidence type="ECO:0000313" key="13">
    <source>
        <dbReference type="EMBL" id="MBT2989606.1"/>
    </source>
</evidence>
<keyword evidence="5 11" id="KW-0436">Ligase</keyword>
<keyword evidence="4 11" id="KW-0963">Cytoplasm</keyword>
<proteinExistence type="inferred from homology"/>
<dbReference type="InterPro" id="IPR008909">
    <property type="entry name" value="DALR_anticod-bd"/>
</dbReference>
<organism evidence="13 14">
    <name type="scientific">Candidatus Thiodiazotropha taylori</name>
    <dbReference type="NCBI Taxonomy" id="2792791"/>
    <lineage>
        <taxon>Bacteria</taxon>
        <taxon>Pseudomonadati</taxon>
        <taxon>Pseudomonadota</taxon>
        <taxon>Gammaproteobacteria</taxon>
        <taxon>Chromatiales</taxon>
        <taxon>Sedimenticolaceae</taxon>
        <taxon>Candidatus Thiodiazotropha</taxon>
    </lineage>
</organism>
<dbReference type="Gene3D" id="1.10.730.10">
    <property type="entry name" value="Isoleucyl-tRNA Synthetase, Domain 1"/>
    <property type="match status" value="1"/>
</dbReference>
<dbReference type="GO" id="GO:0006426">
    <property type="term" value="P:glycyl-tRNA aminoacylation"/>
    <property type="evidence" value="ECO:0007669"/>
    <property type="project" value="UniProtKB-UniRule"/>
</dbReference>
<keyword evidence="6 11" id="KW-0547">Nucleotide-binding</keyword>
<evidence type="ECO:0000256" key="7">
    <source>
        <dbReference type="ARBA" id="ARBA00022840"/>
    </source>
</evidence>
<dbReference type="Proteomes" id="UP000770889">
    <property type="component" value="Unassembled WGS sequence"/>
</dbReference>
<dbReference type="AlphaFoldDB" id="A0A944M7W4"/>
<evidence type="ECO:0000259" key="12">
    <source>
        <dbReference type="SMART" id="SM00836"/>
    </source>
</evidence>
<dbReference type="PROSITE" id="PS50861">
    <property type="entry name" value="AA_TRNA_LIGASE_II_GLYAB"/>
    <property type="match status" value="1"/>
</dbReference>
<evidence type="ECO:0000313" key="14">
    <source>
        <dbReference type="Proteomes" id="UP000770889"/>
    </source>
</evidence>
<dbReference type="HAMAP" id="MF_00255">
    <property type="entry name" value="Gly_tRNA_synth_beta"/>
    <property type="match status" value="1"/>
</dbReference>
<comment type="similarity">
    <text evidence="2 11">Belongs to the class-II aminoacyl-tRNA synthetase family.</text>
</comment>
<dbReference type="NCBIfam" id="TIGR00211">
    <property type="entry name" value="glyS"/>
    <property type="match status" value="1"/>
</dbReference>
<gene>
    <name evidence="11 13" type="primary">glyS</name>
    <name evidence="13" type="ORF">KME65_11635</name>
</gene>
<dbReference type="GO" id="GO:0006420">
    <property type="term" value="P:arginyl-tRNA aminoacylation"/>
    <property type="evidence" value="ECO:0007669"/>
    <property type="project" value="InterPro"/>
</dbReference>
<feature type="domain" description="DALR anticodon binding" evidence="12">
    <location>
        <begin position="586"/>
        <end position="689"/>
    </location>
</feature>
<keyword evidence="7 11" id="KW-0067">ATP-binding</keyword>
<dbReference type="EMBL" id="JAHHGM010000009">
    <property type="protein sequence ID" value="MBT2989606.1"/>
    <property type="molecule type" value="Genomic_DNA"/>
</dbReference>
<evidence type="ECO:0000256" key="10">
    <source>
        <dbReference type="ARBA" id="ARBA00047937"/>
    </source>
</evidence>
<keyword evidence="9 11" id="KW-0030">Aminoacyl-tRNA synthetase</keyword>
<comment type="subunit">
    <text evidence="3 11">Tetramer of two alpha and two beta subunits.</text>
</comment>
<dbReference type="Pfam" id="PF05746">
    <property type="entry name" value="DALR_1"/>
    <property type="match status" value="1"/>
</dbReference>
<protein>
    <recommendedName>
        <fullName evidence="11">Glycine--tRNA ligase beta subunit</fullName>
        <ecNumber evidence="11">6.1.1.14</ecNumber>
    </recommendedName>
    <alternativeName>
        <fullName evidence="11">Glycyl-tRNA synthetase beta subunit</fullName>
        <shortName evidence="11">GlyRS</shortName>
    </alternativeName>
</protein>